<evidence type="ECO:0000256" key="10">
    <source>
        <dbReference type="ARBA" id="ARBA00023128"/>
    </source>
</evidence>
<dbReference type="FunFam" id="3.40.50.11260:FF:000004">
    <property type="entry name" value="Heat shock protein 75 mitochondrial"/>
    <property type="match status" value="1"/>
</dbReference>
<evidence type="ECO:0000256" key="8">
    <source>
        <dbReference type="ARBA" id="ARBA00022946"/>
    </source>
</evidence>
<keyword evidence="6" id="KW-0999">Mitochondrion inner membrane</keyword>
<comment type="caution">
    <text evidence="19">The sequence shown here is derived from an EMBL/GenBank/DDBJ whole genome shotgun (WGS) entry which is preliminary data.</text>
</comment>
<evidence type="ECO:0000256" key="5">
    <source>
        <dbReference type="ARBA" id="ARBA00022741"/>
    </source>
</evidence>
<feature type="binding site" evidence="18">
    <location>
        <begin position="212"/>
        <end position="217"/>
    </location>
    <ligand>
        <name>ATP</name>
        <dbReference type="ChEBI" id="CHEBI:30616"/>
    </ligand>
</feature>
<evidence type="ECO:0000256" key="16">
    <source>
        <dbReference type="ARBA" id="ARBA00076190"/>
    </source>
</evidence>
<gene>
    <name evidence="19" type="ORF">R5R35_009660</name>
</gene>
<dbReference type="SUPFAM" id="SSF110942">
    <property type="entry name" value="HSP90 C-terminal domain"/>
    <property type="match status" value="1"/>
</dbReference>
<dbReference type="Gene3D" id="1.20.120.790">
    <property type="entry name" value="Heat shock protein 90, C-terminal domain"/>
    <property type="match status" value="1"/>
</dbReference>
<dbReference type="SUPFAM" id="SSF55874">
    <property type="entry name" value="ATPase domain of HSP90 chaperone/DNA topoisomerase II/histidine kinase"/>
    <property type="match status" value="1"/>
</dbReference>
<name>A0AAN9VDZ7_9ORTH</name>
<evidence type="ECO:0000256" key="4">
    <source>
        <dbReference type="ARBA" id="ARBA00022553"/>
    </source>
</evidence>
<dbReference type="PANTHER" id="PTHR11528">
    <property type="entry name" value="HEAT SHOCK PROTEIN 90 FAMILY MEMBER"/>
    <property type="match status" value="1"/>
</dbReference>
<keyword evidence="4" id="KW-0597">Phosphoprotein</keyword>
<feature type="binding site" evidence="18">
    <location>
        <position position="168"/>
    </location>
    <ligand>
        <name>ATP</name>
        <dbReference type="ChEBI" id="CHEBI:30616"/>
    </ligand>
</feature>
<dbReference type="GO" id="GO:0005743">
    <property type="term" value="C:mitochondrial inner membrane"/>
    <property type="evidence" value="ECO:0007669"/>
    <property type="project" value="UniProtKB-SubCell"/>
</dbReference>
<keyword evidence="20" id="KW-1185">Reference proteome</keyword>
<evidence type="ECO:0000256" key="12">
    <source>
        <dbReference type="ARBA" id="ARBA00023186"/>
    </source>
</evidence>
<evidence type="ECO:0000256" key="13">
    <source>
        <dbReference type="ARBA" id="ARBA00057498"/>
    </source>
</evidence>
<evidence type="ECO:0000256" key="6">
    <source>
        <dbReference type="ARBA" id="ARBA00022792"/>
    </source>
</evidence>
<dbReference type="InterPro" id="IPR001404">
    <property type="entry name" value="Hsp90_fam"/>
</dbReference>
<keyword evidence="10" id="KW-0496">Mitochondrion</keyword>
<dbReference type="HAMAP" id="MF_00505">
    <property type="entry name" value="HSP90"/>
    <property type="match status" value="1"/>
</dbReference>
<evidence type="ECO:0000313" key="19">
    <source>
        <dbReference type="EMBL" id="KAK7794536.1"/>
    </source>
</evidence>
<dbReference type="GO" id="GO:0051082">
    <property type="term" value="F:unfolded protein binding"/>
    <property type="evidence" value="ECO:0007669"/>
    <property type="project" value="InterPro"/>
</dbReference>
<reference evidence="19 20" key="1">
    <citation type="submission" date="2024-03" db="EMBL/GenBank/DDBJ databases">
        <title>The genome assembly and annotation of the cricket Gryllus longicercus Weissman &amp; Gray.</title>
        <authorList>
            <person name="Szrajer S."/>
            <person name="Gray D."/>
            <person name="Ylla G."/>
        </authorList>
    </citation>
    <scope>NUCLEOTIDE SEQUENCE [LARGE SCALE GENOMIC DNA]</scope>
    <source>
        <strain evidence="19">DAG 2021-001</strain>
        <tissue evidence="19">Whole body minus gut</tissue>
    </source>
</reference>
<dbReference type="Pfam" id="PF00183">
    <property type="entry name" value="HSP90"/>
    <property type="match status" value="1"/>
</dbReference>
<dbReference type="Pfam" id="PF13589">
    <property type="entry name" value="HATPase_c_3"/>
    <property type="match status" value="1"/>
</dbReference>
<dbReference type="GO" id="GO:0019901">
    <property type="term" value="F:protein kinase binding"/>
    <property type="evidence" value="ECO:0007669"/>
    <property type="project" value="UniProtKB-ARBA"/>
</dbReference>
<dbReference type="FunFam" id="3.30.565.10:FF:000021">
    <property type="entry name" value="Heat shock protein 75 kDa, mitochondrial"/>
    <property type="match status" value="1"/>
</dbReference>
<dbReference type="SUPFAM" id="SSF54211">
    <property type="entry name" value="Ribosomal protein S5 domain 2-like"/>
    <property type="match status" value="1"/>
</dbReference>
<comment type="subunit">
    <text evidence="14">Binds to the intracellular domain of tumor necrosis factor type 1 receptor. Binds to RB1. Interacts with SRC. Interacts with SDHA.</text>
</comment>
<dbReference type="InterPro" id="IPR020575">
    <property type="entry name" value="Hsp90_N"/>
</dbReference>
<evidence type="ECO:0000256" key="15">
    <source>
        <dbReference type="ARBA" id="ARBA00073018"/>
    </source>
</evidence>
<evidence type="ECO:0000256" key="1">
    <source>
        <dbReference type="ARBA" id="ARBA00004273"/>
    </source>
</evidence>
<dbReference type="CDD" id="cd16927">
    <property type="entry name" value="HATPase_Hsp90-like"/>
    <property type="match status" value="1"/>
</dbReference>
<comment type="function">
    <text evidence="13">Chaperone that expresses an ATPase activity. Involved in maintaining mitochondrial function and polarization, downstream of PINK1 and mitochondrial complex I. Is a negative regulator of mitochondrial respiration able to modulate the balance between oxidative phosphorylation and aerobic glycolysis. The impact of TRAP1 on mitochondrial respiration is probably mediated by modulation of mitochondrial SRC and inhibition of SDHA.</text>
</comment>
<dbReference type="PIRSF" id="PIRSF002583">
    <property type="entry name" value="Hsp90"/>
    <property type="match status" value="1"/>
</dbReference>
<dbReference type="AlphaFoldDB" id="A0AAN9VDZ7"/>
<comment type="similarity">
    <text evidence="3">Belongs to the heat shock protein 90 family.</text>
</comment>
<evidence type="ECO:0000256" key="3">
    <source>
        <dbReference type="ARBA" id="ARBA00008239"/>
    </source>
</evidence>
<evidence type="ECO:0000256" key="11">
    <source>
        <dbReference type="ARBA" id="ARBA00023136"/>
    </source>
</evidence>
<dbReference type="InterPro" id="IPR036890">
    <property type="entry name" value="HATPase_C_sf"/>
</dbReference>
<dbReference type="GO" id="GO:0005524">
    <property type="term" value="F:ATP binding"/>
    <property type="evidence" value="ECO:0007669"/>
    <property type="project" value="UniProtKB-KW"/>
</dbReference>
<feature type="binding site" evidence="18">
    <location>
        <position position="181"/>
    </location>
    <ligand>
        <name>ATP</name>
        <dbReference type="ChEBI" id="CHEBI:30616"/>
    </ligand>
</feature>
<proteinExistence type="inferred from homology"/>
<organism evidence="19 20">
    <name type="scientific">Gryllus longicercus</name>
    <dbReference type="NCBI Taxonomy" id="2509291"/>
    <lineage>
        <taxon>Eukaryota</taxon>
        <taxon>Metazoa</taxon>
        <taxon>Ecdysozoa</taxon>
        <taxon>Arthropoda</taxon>
        <taxon>Hexapoda</taxon>
        <taxon>Insecta</taxon>
        <taxon>Pterygota</taxon>
        <taxon>Neoptera</taxon>
        <taxon>Polyneoptera</taxon>
        <taxon>Orthoptera</taxon>
        <taxon>Ensifera</taxon>
        <taxon>Gryllidea</taxon>
        <taxon>Grylloidea</taxon>
        <taxon>Gryllidae</taxon>
        <taxon>Gryllinae</taxon>
        <taxon>Gryllus</taxon>
    </lineage>
</organism>
<feature type="binding site" evidence="18">
    <location>
        <begin position="188"/>
        <end position="189"/>
    </location>
    <ligand>
        <name>ATP</name>
        <dbReference type="ChEBI" id="CHEBI:30616"/>
    </ligand>
</feature>
<accession>A0AAN9VDZ7</accession>
<keyword evidence="9" id="KW-0007">Acetylation</keyword>
<dbReference type="NCBIfam" id="NF003555">
    <property type="entry name" value="PRK05218.1"/>
    <property type="match status" value="1"/>
</dbReference>
<evidence type="ECO:0000256" key="14">
    <source>
        <dbReference type="ARBA" id="ARBA00066161"/>
    </source>
</evidence>
<evidence type="ECO:0000313" key="20">
    <source>
        <dbReference type="Proteomes" id="UP001378592"/>
    </source>
</evidence>
<comment type="subcellular location">
    <subcellularLocation>
        <location evidence="1">Mitochondrion inner membrane</location>
    </subcellularLocation>
    <subcellularLocation>
        <location evidence="2">Mitochondrion matrix</location>
    </subcellularLocation>
</comment>
<evidence type="ECO:0000256" key="7">
    <source>
        <dbReference type="ARBA" id="ARBA00022840"/>
    </source>
</evidence>
<dbReference type="GO" id="GO:0140662">
    <property type="term" value="F:ATP-dependent protein folding chaperone"/>
    <property type="evidence" value="ECO:0007669"/>
    <property type="project" value="InterPro"/>
</dbReference>
<feature type="binding site" evidence="18">
    <location>
        <position position="173"/>
    </location>
    <ligand>
        <name>ATP</name>
        <dbReference type="ChEBI" id="CHEBI:30616"/>
    </ligand>
</feature>
<dbReference type="Proteomes" id="UP001378592">
    <property type="component" value="Unassembled WGS sequence"/>
</dbReference>
<keyword evidence="12" id="KW-0143">Chaperone</keyword>
<evidence type="ECO:0000256" key="18">
    <source>
        <dbReference type="PIRSR" id="PIRSR002583-1"/>
    </source>
</evidence>
<feature type="binding site" evidence="18">
    <location>
        <position position="414"/>
    </location>
    <ligand>
        <name>ATP</name>
        <dbReference type="ChEBI" id="CHEBI:30616"/>
    </ligand>
</feature>
<evidence type="ECO:0000256" key="2">
    <source>
        <dbReference type="ARBA" id="ARBA00004305"/>
    </source>
</evidence>
<keyword evidence="8" id="KW-0809">Transit peptide</keyword>
<dbReference type="FunFam" id="1.20.120.790:FF:000004">
    <property type="entry name" value="Heat shock protein 75 kDa"/>
    <property type="match status" value="1"/>
</dbReference>
<protein>
    <recommendedName>
        <fullName evidence="15">Heat shock protein 75 kDa, mitochondrial</fullName>
    </recommendedName>
    <alternativeName>
        <fullName evidence="17">TNFR-associated protein 1</fullName>
    </alternativeName>
    <alternativeName>
        <fullName evidence="16">Tumor necrosis factor type 1 receptor-associated protein</fullName>
    </alternativeName>
</protein>
<feature type="binding site" evidence="18">
    <location>
        <position position="107"/>
    </location>
    <ligand>
        <name>ATP</name>
        <dbReference type="ChEBI" id="CHEBI:30616"/>
    </ligand>
</feature>
<evidence type="ECO:0000256" key="17">
    <source>
        <dbReference type="ARBA" id="ARBA00080766"/>
    </source>
</evidence>
<dbReference type="InterPro" id="IPR037196">
    <property type="entry name" value="HSP90_C"/>
</dbReference>
<dbReference type="PRINTS" id="PR00775">
    <property type="entry name" value="HEATSHOCK90"/>
</dbReference>
<keyword evidence="7 18" id="KW-0067">ATP-binding</keyword>
<keyword evidence="5 18" id="KW-0547">Nucleotide-binding</keyword>
<dbReference type="Gene3D" id="3.30.230.80">
    <property type="match status" value="1"/>
</dbReference>
<keyword evidence="11" id="KW-0472">Membrane</keyword>
<dbReference type="FunFam" id="3.30.230.80:FF:000004">
    <property type="entry name" value="Heat shock protein 75 kDa"/>
    <property type="match status" value="1"/>
</dbReference>
<feature type="binding site" evidence="18">
    <location>
        <position position="103"/>
    </location>
    <ligand>
        <name>ATP</name>
        <dbReference type="ChEBI" id="CHEBI:30616"/>
    </ligand>
</feature>
<feature type="binding site" evidence="18">
    <location>
        <position position="263"/>
    </location>
    <ligand>
        <name>ATP</name>
        <dbReference type="ChEBI" id="CHEBI:30616"/>
    </ligand>
</feature>
<dbReference type="Gene3D" id="3.40.50.11260">
    <property type="match status" value="1"/>
</dbReference>
<dbReference type="EMBL" id="JAZDUA010000330">
    <property type="protein sequence ID" value="KAK7794536.1"/>
    <property type="molecule type" value="Genomic_DNA"/>
</dbReference>
<sequence length="713" mass="80448">MAASIRLQRAVKLGNVLLRREAYVLRTKGHRTFILRSQHKGLCSSFRALSAQAAPESDHHNIIKDTEKATGAGDKHEFQAETRMLLDIVAKSLYSDKEVFVRELISNASDALEKLRYVRLQEGAEAEAGAEAGAGAGAGQRLDASALQRPLEVHLATDKQARTLTIQDTGVGMTREELVANLGTIARSGSKAFLEQLKDNEVNSDVSSIIGQFGVGFYSSFMVAEKVEVYTLSSREGSKGYKWTSDGSGTFEIQEADGVQPGTKIVIYLKPDCREFSDEETINNVIKKYSNFVGSPIFLNGKQVNTIQPLWLMDPKDVTPQMHDEFYRFVGNTYDRPRFTLHYKTDAPLTIRSLLYFPEGKPGLFEMSRETDVGVALYSRKVLIKSKADNVLPKWLRFVKGVVDSEDIPLNLSRELLQNSALIRKLQNVLANRILRFLHDKSVKETEEYDKFYKDYGLFLKEGIVSTHEQVHKEEIGKLLRFESSLKPSGEKVSLPQYCSRLKQGQRDIFYLAAPSRQLAESSPYYEALKKKDVEVLFCYEPYDELVLMQLRQFNQFSLTSVEKEMRQDKESDDLSTLGSDSLSQSEVGSLMPWVKQVLAGKVHSVRVTKRLDAHPCVVTVEEMAAARHFIRTQSHQIPEESRYSLLQPQLELNPRHPIIKKLNSLRTSNPKLAELVIKQIFANSMVAAGLMEDPRTLLTSMNELLTIALEKH</sequence>
<evidence type="ECO:0000256" key="9">
    <source>
        <dbReference type="ARBA" id="ARBA00022990"/>
    </source>
</evidence>
<dbReference type="Gene3D" id="3.30.565.10">
    <property type="entry name" value="Histidine kinase-like ATPase, C-terminal domain"/>
    <property type="match status" value="1"/>
</dbReference>
<dbReference type="GO" id="GO:0005759">
    <property type="term" value="C:mitochondrial matrix"/>
    <property type="evidence" value="ECO:0007669"/>
    <property type="project" value="UniProtKB-SubCell"/>
</dbReference>
<dbReference type="InterPro" id="IPR020568">
    <property type="entry name" value="Ribosomal_Su5_D2-typ_SF"/>
</dbReference>
<dbReference type="GO" id="GO:0016887">
    <property type="term" value="F:ATP hydrolysis activity"/>
    <property type="evidence" value="ECO:0007669"/>
    <property type="project" value="InterPro"/>
</dbReference>